<keyword evidence="9" id="KW-1185">Reference proteome</keyword>
<evidence type="ECO:0000256" key="7">
    <source>
        <dbReference type="ARBA" id="ARBA00023163"/>
    </source>
</evidence>
<dbReference type="InterPro" id="IPR013335">
    <property type="entry name" value="Trp_repress_bac"/>
</dbReference>
<dbReference type="EMBL" id="BEXT01000001">
    <property type="protein sequence ID" value="GBC60329.1"/>
    <property type="molecule type" value="Genomic_DNA"/>
</dbReference>
<keyword evidence="7" id="KW-0804">Transcription</keyword>
<gene>
    <name evidence="8" type="ORF">DENIS_1280</name>
</gene>
<evidence type="ECO:0000256" key="6">
    <source>
        <dbReference type="ARBA" id="ARBA00023125"/>
    </source>
</evidence>
<name>A0A401FTN7_9BACT</name>
<evidence type="ECO:0000256" key="1">
    <source>
        <dbReference type="ARBA" id="ARBA00004496"/>
    </source>
</evidence>
<dbReference type="Proteomes" id="UP000288096">
    <property type="component" value="Unassembled WGS sequence"/>
</dbReference>
<dbReference type="Gene3D" id="1.10.1270.10">
    <property type="entry name" value="TrpR-like"/>
    <property type="match status" value="1"/>
</dbReference>
<dbReference type="RefSeq" id="WP_124327763.1">
    <property type="nucleotide sequence ID" value="NZ_BEXT01000001.1"/>
</dbReference>
<evidence type="ECO:0000313" key="8">
    <source>
        <dbReference type="EMBL" id="GBC60329.1"/>
    </source>
</evidence>
<dbReference type="InterPro" id="IPR000831">
    <property type="entry name" value="Trp_repress"/>
</dbReference>
<reference evidence="9" key="2">
    <citation type="submission" date="2019-01" db="EMBL/GenBank/DDBJ databases">
        <title>Genome sequence of Desulfonema ishimotonii strain Tokyo 01.</title>
        <authorList>
            <person name="Fukui M."/>
        </authorList>
    </citation>
    <scope>NUCLEOTIDE SEQUENCE [LARGE SCALE GENOMIC DNA]</scope>
    <source>
        <strain evidence="9">Tokyo 01</strain>
    </source>
</reference>
<dbReference type="InterPro" id="IPR038116">
    <property type="entry name" value="TrpR-like_sf"/>
</dbReference>
<keyword evidence="4" id="KW-0678">Repressor</keyword>
<comment type="subcellular location">
    <subcellularLocation>
        <location evidence="1">Cytoplasm</location>
    </subcellularLocation>
</comment>
<reference evidence="9" key="1">
    <citation type="submission" date="2017-11" db="EMBL/GenBank/DDBJ databases">
        <authorList>
            <person name="Watanabe M."/>
            <person name="Kojima H."/>
        </authorList>
    </citation>
    <scope>NUCLEOTIDE SEQUENCE [LARGE SCALE GENOMIC DNA]</scope>
    <source>
        <strain evidence="9">Tokyo 01</strain>
    </source>
</reference>
<dbReference type="PANTHER" id="PTHR38025">
    <property type="entry name" value="TRP OPERON REPRESSOR"/>
    <property type="match status" value="1"/>
</dbReference>
<dbReference type="AlphaFoldDB" id="A0A401FTN7"/>
<dbReference type="GO" id="GO:0005737">
    <property type="term" value="C:cytoplasm"/>
    <property type="evidence" value="ECO:0007669"/>
    <property type="project" value="UniProtKB-SubCell"/>
</dbReference>
<accession>A0A401FTN7</accession>
<evidence type="ECO:0000256" key="3">
    <source>
        <dbReference type="ARBA" id="ARBA00022490"/>
    </source>
</evidence>
<keyword evidence="3" id="KW-0963">Cytoplasm</keyword>
<organism evidence="8 9">
    <name type="scientific">Desulfonema ishimotonii</name>
    <dbReference type="NCBI Taxonomy" id="45657"/>
    <lineage>
        <taxon>Bacteria</taxon>
        <taxon>Pseudomonadati</taxon>
        <taxon>Thermodesulfobacteriota</taxon>
        <taxon>Desulfobacteria</taxon>
        <taxon>Desulfobacterales</taxon>
        <taxon>Desulfococcaceae</taxon>
        <taxon>Desulfonema</taxon>
    </lineage>
</organism>
<evidence type="ECO:0000313" key="9">
    <source>
        <dbReference type="Proteomes" id="UP000288096"/>
    </source>
</evidence>
<proteinExistence type="inferred from homology"/>
<dbReference type="Pfam" id="PF01371">
    <property type="entry name" value="Trp_repressor"/>
    <property type="match status" value="1"/>
</dbReference>
<comment type="caution">
    <text evidence="8">The sequence shown here is derived from an EMBL/GenBank/DDBJ whole genome shotgun (WGS) entry which is preliminary data.</text>
</comment>
<dbReference type="OrthoDB" id="370734at2"/>
<protein>
    <submittedName>
        <fullName evidence="8">Transcriptional regulator</fullName>
    </submittedName>
</protein>
<sequence>MNTRRELVDIFSEITDPDEMDDFFQEIFTEKELRDLVLRWQLLKELHEGKTQRNIAATHGISLCKITRGAKILKQENSAARRLLEKHSGRKDTE</sequence>
<dbReference type="SUPFAM" id="SSF48295">
    <property type="entry name" value="TrpR-like"/>
    <property type="match status" value="1"/>
</dbReference>
<dbReference type="GO" id="GO:0003700">
    <property type="term" value="F:DNA-binding transcription factor activity"/>
    <property type="evidence" value="ECO:0007669"/>
    <property type="project" value="InterPro"/>
</dbReference>
<keyword evidence="6" id="KW-0238">DNA-binding</keyword>
<evidence type="ECO:0000256" key="5">
    <source>
        <dbReference type="ARBA" id="ARBA00023015"/>
    </source>
</evidence>
<keyword evidence="5" id="KW-0805">Transcription regulation</keyword>
<dbReference type="GO" id="GO:0043565">
    <property type="term" value="F:sequence-specific DNA binding"/>
    <property type="evidence" value="ECO:0007669"/>
    <property type="project" value="InterPro"/>
</dbReference>
<comment type="similarity">
    <text evidence="2">Belongs to the TrpR family.</text>
</comment>
<evidence type="ECO:0000256" key="2">
    <source>
        <dbReference type="ARBA" id="ARBA00007027"/>
    </source>
</evidence>
<dbReference type="PANTHER" id="PTHR38025:SF1">
    <property type="entry name" value="TRP OPERON REPRESSOR"/>
    <property type="match status" value="1"/>
</dbReference>
<dbReference type="InterPro" id="IPR010921">
    <property type="entry name" value="Trp_repressor/repl_initiator"/>
</dbReference>
<evidence type="ECO:0000256" key="4">
    <source>
        <dbReference type="ARBA" id="ARBA00022491"/>
    </source>
</evidence>